<dbReference type="Proteomes" id="UP000030748">
    <property type="component" value="Unassembled WGS sequence"/>
</dbReference>
<keyword evidence="2" id="KW-0812">Transmembrane</keyword>
<dbReference type="EMBL" id="KI630593">
    <property type="protein sequence ID" value="EYU35833.1"/>
    <property type="molecule type" value="Genomic_DNA"/>
</dbReference>
<dbReference type="PANTHER" id="PTHR36726:SF5">
    <property type="entry name" value="CLAVATA3_ESR (CLE) GENE FAMILY MEMBER MTCLE11"/>
    <property type="match status" value="1"/>
</dbReference>
<dbReference type="eggNOG" id="ENOG502SACS">
    <property type="taxonomic scope" value="Eukaryota"/>
</dbReference>
<feature type="transmembrane region" description="Helical" evidence="2">
    <location>
        <begin position="6"/>
        <end position="22"/>
    </location>
</feature>
<accession>A0A022R7X3</accession>
<name>A0A022R7X3_ERYGU</name>
<reference evidence="3 4" key="1">
    <citation type="journal article" date="2013" name="Proc. Natl. Acad. Sci. U.S.A.">
        <title>Fine-scale variation in meiotic recombination in Mimulus inferred from population shotgun sequencing.</title>
        <authorList>
            <person name="Hellsten U."/>
            <person name="Wright K.M."/>
            <person name="Jenkins J."/>
            <person name="Shu S."/>
            <person name="Yuan Y."/>
            <person name="Wessler S.R."/>
            <person name="Schmutz J."/>
            <person name="Willis J.H."/>
            <person name="Rokhsar D.S."/>
        </authorList>
    </citation>
    <scope>NUCLEOTIDE SEQUENCE [LARGE SCALE GENOMIC DNA]</scope>
    <source>
        <strain evidence="4">cv. DUN x IM62</strain>
    </source>
</reference>
<dbReference type="PhylomeDB" id="A0A022R7X3"/>
<keyword evidence="2" id="KW-1133">Transmembrane helix</keyword>
<evidence type="ECO:0000256" key="1">
    <source>
        <dbReference type="SAM" id="MobiDB-lite"/>
    </source>
</evidence>
<protein>
    <submittedName>
        <fullName evidence="3">Uncharacterized protein</fullName>
    </submittedName>
</protein>
<evidence type="ECO:0000256" key="2">
    <source>
        <dbReference type="SAM" id="Phobius"/>
    </source>
</evidence>
<feature type="region of interest" description="Disordered" evidence="1">
    <location>
        <begin position="51"/>
        <end position="77"/>
    </location>
</feature>
<proteinExistence type="predicted"/>
<keyword evidence="2" id="KW-0472">Membrane</keyword>
<feature type="compositionally biased region" description="Polar residues" evidence="1">
    <location>
        <begin position="51"/>
        <end position="60"/>
    </location>
</feature>
<organism evidence="3 4">
    <name type="scientific">Erythranthe guttata</name>
    <name type="common">Yellow monkey flower</name>
    <name type="synonym">Mimulus guttatus</name>
    <dbReference type="NCBI Taxonomy" id="4155"/>
    <lineage>
        <taxon>Eukaryota</taxon>
        <taxon>Viridiplantae</taxon>
        <taxon>Streptophyta</taxon>
        <taxon>Embryophyta</taxon>
        <taxon>Tracheophyta</taxon>
        <taxon>Spermatophyta</taxon>
        <taxon>Magnoliopsida</taxon>
        <taxon>eudicotyledons</taxon>
        <taxon>Gunneridae</taxon>
        <taxon>Pentapetalae</taxon>
        <taxon>asterids</taxon>
        <taxon>lamiids</taxon>
        <taxon>Lamiales</taxon>
        <taxon>Phrymaceae</taxon>
        <taxon>Erythranthe</taxon>
    </lineage>
</organism>
<dbReference type="PANTHER" id="PTHR36726">
    <property type="entry name" value="CLAVATA3/ESR (CLE)-RELATED PROTEIN 45"/>
    <property type="match status" value="1"/>
</dbReference>
<feature type="compositionally biased region" description="Basic and acidic residues" evidence="1">
    <location>
        <begin position="68"/>
        <end position="77"/>
    </location>
</feature>
<sequence length="77" mass="8575">MGCLSYYRIVVLAVFCIGFLSLQPENVSGSRNSSRFLNAAFVAQDLNIAPSPSKTFNPNESQKRRVRRGSDPIHNKC</sequence>
<evidence type="ECO:0000313" key="3">
    <source>
        <dbReference type="EMBL" id="EYU35833.1"/>
    </source>
</evidence>
<dbReference type="InterPro" id="IPR038821">
    <property type="entry name" value="CLE45-like"/>
</dbReference>
<dbReference type="AlphaFoldDB" id="A0A022R7X3"/>
<evidence type="ECO:0000313" key="4">
    <source>
        <dbReference type="Proteomes" id="UP000030748"/>
    </source>
</evidence>
<gene>
    <name evidence="3" type="ORF">MIMGU_mgv1a018182mg</name>
</gene>
<keyword evidence="4" id="KW-1185">Reference proteome</keyword>